<evidence type="ECO:0000313" key="4">
    <source>
        <dbReference type="Proteomes" id="UP001501521"/>
    </source>
</evidence>
<evidence type="ECO:0000256" key="2">
    <source>
        <dbReference type="SAM" id="SignalP"/>
    </source>
</evidence>
<feature type="chain" id="PRO_5047005756" evidence="2">
    <location>
        <begin position="28"/>
        <end position="193"/>
    </location>
</feature>
<organism evidence="3 4">
    <name type="scientific">Tessaracoccus lubricantis</name>
    <dbReference type="NCBI Taxonomy" id="545543"/>
    <lineage>
        <taxon>Bacteria</taxon>
        <taxon>Bacillati</taxon>
        <taxon>Actinomycetota</taxon>
        <taxon>Actinomycetes</taxon>
        <taxon>Propionibacteriales</taxon>
        <taxon>Propionibacteriaceae</taxon>
        <taxon>Tessaracoccus</taxon>
    </lineage>
</organism>
<keyword evidence="2" id="KW-0732">Signal</keyword>
<dbReference type="RefSeq" id="WP_345583931.1">
    <property type="nucleotide sequence ID" value="NZ_BAABLV010000041.1"/>
</dbReference>
<keyword evidence="4" id="KW-1185">Reference proteome</keyword>
<feature type="compositionally biased region" description="Basic and acidic residues" evidence="1">
    <location>
        <begin position="51"/>
        <end position="63"/>
    </location>
</feature>
<feature type="region of interest" description="Disordered" evidence="1">
    <location>
        <begin position="28"/>
        <end position="75"/>
    </location>
</feature>
<feature type="compositionally biased region" description="Low complexity" evidence="1">
    <location>
        <begin position="28"/>
        <end position="50"/>
    </location>
</feature>
<name>A0ABP9FKN5_9ACTN</name>
<proteinExistence type="predicted"/>
<gene>
    <name evidence="3" type="ORF">GCM10025789_27980</name>
</gene>
<protein>
    <submittedName>
        <fullName evidence="3">Uncharacterized protein</fullName>
    </submittedName>
</protein>
<comment type="caution">
    <text evidence="3">The sequence shown here is derived from an EMBL/GenBank/DDBJ whole genome shotgun (WGS) entry which is preliminary data.</text>
</comment>
<accession>A0ABP9FKN5</accession>
<dbReference type="EMBL" id="BAABLV010000041">
    <property type="protein sequence ID" value="GAA4906903.1"/>
    <property type="molecule type" value="Genomic_DNA"/>
</dbReference>
<feature type="signal peptide" evidence="2">
    <location>
        <begin position="1"/>
        <end position="27"/>
    </location>
</feature>
<sequence length="193" mass="19535">MNKTIAAVSAAAMAAGFGLGAATLANAETPTPTASPTASADDTAAPSQQDDTGRGRAWDERGPGGHHRGGMHGMGGLGGMDLSALAEKLGVEEAALADALDEAMDAVRDGDSGTPEERQEALAEALASELGIDRATVDDALDELRTQFEAERAADAQEVLDQAVTDGTLTQTEADAVQKAIEAGIVGVRGGHR</sequence>
<evidence type="ECO:0000313" key="3">
    <source>
        <dbReference type="EMBL" id="GAA4906903.1"/>
    </source>
</evidence>
<evidence type="ECO:0000256" key="1">
    <source>
        <dbReference type="SAM" id="MobiDB-lite"/>
    </source>
</evidence>
<dbReference type="Proteomes" id="UP001501521">
    <property type="component" value="Unassembled WGS sequence"/>
</dbReference>
<reference evidence="4" key="1">
    <citation type="journal article" date="2019" name="Int. J. Syst. Evol. Microbiol.">
        <title>The Global Catalogue of Microorganisms (GCM) 10K type strain sequencing project: providing services to taxonomists for standard genome sequencing and annotation.</title>
        <authorList>
            <consortium name="The Broad Institute Genomics Platform"/>
            <consortium name="The Broad Institute Genome Sequencing Center for Infectious Disease"/>
            <person name="Wu L."/>
            <person name="Ma J."/>
        </authorList>
    </citation>
    <scope>NUCLEOTIDE SEQUENCE [LARGE SCALE GENOMIC DNA]</scope>
    <source>
        <strain evidence="4">JCM 19125</strain>
    </source>
</reference>